<name>A0A8C4NDP2_EPTBU</name>
<dbReference type="AlphaFoldDB" id="A0A8C4NDP2"/>
<keyword evidence="4" id="KW-1185">Reference proteome</keyword>
<sequence length="677" mass="75963">MPNIPENLEQEVPVIIKVENKEDGEPTLQPHTTSATASSSELLQMSASPIYRDIRAAHLSGSHTESKKDEDCDSKETQANFHYISLRAQKWPFTDPRALKITKYITLMIVQDNLPFSCVAKSGFAKLLAALQPEYTIPSPHYFSNTLIPKLFDLTKRRVARCMETAVEKTVHVTSNVWAAKESKKSFLSLAAHWVSRPPDSIVIGETATAASTSVVCRGSAILGIIPLPEHHSTNTLGESLTEYLAQWFKESDLQVGKIMTNEGTDIVDLIQSYGYEHANCAVHKLNLVVKKGLKDRRNHGIANVMSKCRKICGTFVHSTIKMAALYEFQVLAKVPAKELIQDSKTCWKSTYNMIARLVEQRPAIENLERLHPEIGDQISEQNWNILQDLILVLGPFVEVKDKWCADRATIGDVIPCVCGLSLRLAIIKDAEPSTLLTHQGERLVQCMLTNLGERFDNELRNSTQVFATMLDVRYKKDFLESDQQFWMNSLFDYIEQCVSRRKEKGLHPYTKEAGSYGTPWEQAEAEASSSMNEPDYKNKGVLECFKAKIIRRTAAHQVKVKSVLRQMFDSFFLEPASQDLETDPLDYWVGKLKIWPDLANVALSLLACPPTSVASERVFGASQQSSHPSIRLSALKNGMLTFLRCNFATFADEKVIVNLPLHHMAFPNGDACTIVI</sequence>
<reference evidence="3" key="1">
    <citation type="submission" date="2025-08" db="UniProtKB">
        <authorList>
            <consortium name="Ensembl"/>
        </authorList>
    </citation>
    <scope>IDENTIFICATION</scope>
</reference>
<dbReference type="InterPro" id="IPR012337">
    <property type="entry name" value="RNaseH-like_sf"/>
</dbReference>
<dbReference type="GO" id="GO:0046983">
    <property type="term" value="F:protein dimerization activity"/>
    <property type="evidence" value="ECO:0007669"/>
    <property type="project" value="InterPro"/>
</dbReference>
<evidence type="ECO:0000313" key="3">
    <source>
        <dbReference type="Ensembl" id="ENSEBUP00000004498.1"/>
    </source>
</evidence>
<feature type="domain" description="HAT C-terminal dimerisation" evidence="2">
    <location>
        <begin position="572"/>
        <end position="644"/>
    </location>
</feature>
<evidence type="ECO:0000256" key="1">
    <source>
        <dbReference type="SAM" id="MobiDB-lite"/>
    </source>
</evidence>
<dbReference type="GO" id="GO:0005634">
    <property type="term" value="C:nucleus"/>
    <property type="evidence" value="ECO:0007669"/>
    <property type="project" value="TreeGrafter"/>
</dbReference>
<evidence type="ECO:0000313" key="4">
    <source>
        <dbReference type="Proteomes" id="UP000694388"/>
    </source>
</evidence>
<dbReference type="SUPFAM" id="SSF53098">
    <property type="entry name" value="Ribonuclease H-like"/>
    <property type="match status" value="1"/>
</dbReference>
<proteinExistence type="predicted"/>
<dbReference type="InterPro" id="IPR052865">
    <property type="entry name" value="Zinc_finger_BED"/>
</dbReference>
<dbReference type="PANTHER" id="PTHR47241">
    <property type="entry name" value="FINGER PROTEIN, PUTATIVE-RELATED"/>
    <property type="match status" value="1"/>
</dbReference>
<dbReference type="Pfam" id="PF05699">
    <property type="entry name" value="Dimer_Tnp_hAT"/>
    <property type="match status" value="1"/>
</dbReference>
<protein>
    <recommendedName>
        <fullName evidence="2">HAT C-terminal dimerisation domain-containing protein</fullName>
    </recommendedName>
</protein>
<accession>A0A8C4NDP2</accession>
<dbReference type="Proteomes" id="UP000694388">
    <property type="component" value="Unplaced"/>
</dbReference>
<dbReference type="Ensembl" id="ENSEBUT00000004936.1">
    <property type="protein sequence ID" value="ENSEBUP00000004498.1"/>
    <property type="gene ID" value="ENSEBUG00000003158.1"/>
</dbReference>
<dbReference type="PANTHER" id="PTHR47241:SF1">
    <property type="entry name" value="BED-TYPE DOMAIN-CONTAINING PROTEIN"/>
    <property type="match status" value="1"/>
</dbReference>
<organism evidence="3 4">
    <name type="scientific">Eptatretus burgeri</name>
    <name type="common">Inshore hagfish</name>
    <dbReference type="NCBI Taxonomy" id="7764"/>
    <lineage>
        <taxon>Eukaryota</taxon>
        <taxon>Metazoa</taxon>
        <taxon>Chordata</taxon>
        <taxon>Craniata</taxon>
        <taxon>Vertebrata</taxon>
        <taxon>Cyclostomata</taxon>
        <taxon>Myxini</taxon>
        <taxon>Myxiniformes</taxon>
        <taxon>Myxinidae</taxon>
        <taxon>Eptatretinae</taxon>
        <taxon>Eptatretus</taxon>
    </lineage>
</organism>
<dbReference type="GeneTree" id="ENSGT00940000161131"/>
<evidence type="ECO:0000259" key="2">
    <source>
        <dbReference type="Pfam" id="PF05699"/>
    </source>
</evidence>
<dbReference type="InterPro" id="IPR008906">
    <property type="entry name" value="HATC_C_dom"/>
</dbReference>
<reference evidence="3" key="2">
    <citation type="submission" date="2025-09" db="UniProtKB">
        <authorList>
            <consortium name="Ensembl"/>
        </authorList>
    </citation>
    <scope>IDENTIFICATION</scope>
</reference>
<feature type="region of interest" description="Disordered" evidence="1">
    <location>
        <begin position="21"/>
        <end position="40"/>
    </location>
</feature>
<dbReference type="SUPFAM" id="SSF140996">
    <property type="entry name" value="Hermes dimerisation domain"/>
    <property type="match status" value="1"/>
</dbReference>
<dbReference type="OMA" id="DCETIGY"/>